<dbReference type="RefSeq" id="WP_165900048.1">
    <property type="nucleotide sequence ID" value="NZ_RKST01000086.1"/>
</dbReference>
<protein>
    <submittedName>
        <fullName evidence="2">Uncharacterized protein</fullName>
    </submittedName>
</protein>
<proteinExistence type="predicted"/>
<dbReference type="EMBL" id="RKST01000086">
    <property type="protein sequence ID" value="RUM95093.1"/>
    <property type="molecule type" value="Genomic_DNA"/>
</dbReference>
<gene>
    <name evidence="2" type="ORF">EET67_25285</name>
</gene>
<reference evidence="2 3" key="1">
    <citation type="submission" date="2018-11" db="EMBL/GenBank/DDBJ databases">
        <title>Pseudaminobacter arsenicus sp. nov., an arsenic-resistant bacterium isolated from arsenic-rich aquifers.</title>
        <authorList>
            <person name="Mu Y."/>
        </authorList>
    </citation>
    <scope>NUCLEOTIDE SEQUENCE [LARGE SCALE GENOMIC DNA]</scope>
    <source>
        <strain evidence="2 3">CB3</strain>
    </source>
</reference>
<keyword evidence="1" id="KW-0812">Transmembrane</keyword>
<keyword evidence="1" id="KW-0472">Membrane</keyword>
<evidence type="ECO:0000256" key="1">
    <source>
        <dbReference type="SAM" id="Phobius"/>
    </source>
</evidence>
<comment type="caution">
    <text evidence="2">The sequence shown here is derived from an EMBL/GenBank/DDBJ whole genome shotgun (WGS) entry which is preliminary data.</text>
</comment>
<dbReference type="Proteomes" id="UP000281647">
    <property type="component" value="Unassembled WGS sequence"/>
</dbReference>
<sequence length="110" mass="12476">MALRNRSLGDLRIADFHLADVVKEMPRMRFDPSFNLGHVFTILALVGSVFVAYMNIVRTVDSHELRLEAIEKQVGTSASFQNQVLMTLTTIREDIATLKERSKASNEERP</sequence>
<keyword evidence="3" id="KW-1185">Reference proteome</keyword>
<feature type="transmembrane region" description="Helical" evidence="1">
    <location>
        <begin position="36"/>
        <end position="56"/>
    </location>
</feature>
<accession>A0A432UYX6</accession>
<evidence type="ECO:0000313" key="3">
    <source>
        <dbReference type="Proteomes" id="UP000281647"/>
    </source>
</evidence>
<keyword evidence="1" id="KW-1133">Transmembrane helix</keyword>
<dbReference type="AlphaFoldDB" id="A0A432UYX6"/>
<evidence type="ECO:0000313" key="2">
    <source>
        <dbReference type="EMBL" id="RUM95093.1"/>
    </source>
</evidence>
<organism evidence="2 3">
    <name type="scientific">Borborobacter arsenicus</name>
    <dbReference type="NCBI Taxonomy" id="1851146"/>
    <lineage>
        <taxon>Bacteria</taxon>
        <taxon>Pseudomonadati</taxon>
        <taxon>Pseudomonadota</taxon>
        <taxon>Alphaproteobacteria</taxon>
        <taxon>Hyphomicrobiales</taxon>
        <taxon>Phyllobacteriaceae</taxon>
        <taxon>Borborobacter</taxon>
    </lineage>
</organism>
<name>A0A432UYX6_9HYPH</name>